<dbReference type="Pfam" id="PF26484">
    <property type="entry name" value="WNWW"/>
    <property type="match status" value="1"/>
</dbReference>
<evidence type="ECO:0000313" key="3">
    <source>
        <dbReference type="Proteomes" id="UP000030649"/>
    </source>
</evidence>
<feature type="region of interest" description="Disordered" evidence="1">
    <location>
        <begin position="1"/>
        <end position="20"/>
    </location>
</feature>
<gene>
    <name evidence="2" type="ORF">J07HQW1_00218</name>
</gene>
<dbReference type="Proteomes" id="UP000030649">
    <property type="component" value="Unassembled WGS sequence"/>
</dbReference>
<reference evidence="2 3" key="1">
    <citation type="journal article" date="2013" name="PLoS ONE">
        <title>Assembly-driven community genomics of a hypersaline microbial ecosystem.</title>
        <authorList>
            <person name="Podell S."/>
            <person name="Ugalde J.A."/>
            <person name="Narasingarao P."/>
            <person name="Banfield J.F."/>
            <person name="Heidelberg K.B."/>
            <person name="Allen E.E."/>
        </authorList>
    </citation>
    <scope>NUCLEOTIDE SEQUENCE [LARGE SCALE GENOMIC DNA]</scope>
    <source>
        <strain evidence="3">J07HQW1</strain>
    </source>
</reference>
<evidence type="ECO:0000313" key="2">
    <source>
        <dbReference type="EMBL" id="ERG90201.1"/>
    </source>
</evidence>
<dbReference type="AlphaFoldDB" id="U1PDM6"/>
<dbReference type="InterPro" id="IPR058716">
    <property type="entry name" value="WNWW_dom-containing"/>
</dbReference>
<dbReference type="HOGENOM" id="CLU_165238_0_0_2"/>
<dbReference type="EMBL" id="KE356560">
    <property type="protein sequence ID" value="ERG90201.1"/>
    <property type="molecule type" value="Genomic_DNA"/>
</dbReference>
<organism evidence="2 3">
    <name type="scientific">Haloquadratum walsbyi J07HQW1</name>
    <dbReference type="NCBI Taxonomy" id="1238424"/>
    <lineage>
        <taxon>Archaea</taxon>
        <taxon>Methanobacteriati</taxon>
        <taxon>Methanobacteriota</taxon>
        <taxon>Stenosarchaea group</taxon>
        <taxon>Halobacteria</taxon>
        <taxon>Halobacteriales</taxon>
        <taxon>Haloferacaceae</taxon>
        <taxon>Haloquadratum</taxon>
    </lineage>
</organism>
<proteinExistence type="predicted"/>
<protein>
    <submittedName>
        <fullName evidence="2">Uncharacterized protein</fullName>
    </submittedName>
</protein>
<evidence type="ECO:0000256" key="1">
    <source>
        <dbReference type="SAM" id="MobiDB-lite"/>
    </source>
</evidence>
<name>U1PDM6_9EURY</name>
<accession>U1PDM6</accession>
<sequence>MTDTPYDDQSTTHDYNDDATPSVTMDAVEQALRSAFGGSPAERRVVARQVRDLADANIVESDRGETLTVTTVIDNLSDAPDDLGVAERWNWWLGALETAYGGYHEFQVTAIPETETETETETE</sequence>